<dbReference type="SUPFAM" id="SSF49777">
    <property type="entry name" value="PEBP-like"/>
    <property type="match status" value="1"/>
</dbReference>
<proteinExistence type="predicted"/>
<dbReference type="RefSeq" id="WP_092015051.1">
    <property type="nucleotide sequence ID" value="NZ_FOXH01000003.1"/>
</dbReference>
<evidence type="ECO:0000256" key="1">
    <source>
        <dbReference type="SAM" id="SignalP"/>
    </source>
</evidence>
<dbReference type="Pfam" id="PF01161">
    <property type="entry name" value="PBP"/>
    <property type="match status" value="1"/>
</dbReference>
<dbReference type="STRING" id="1079859.SAMN04515674_103440"/>
<gene>
    <name evidence="2" type="ORF">SAMN04515674_103440</name>
</gene>
<name>A0A1I5QYY7_9BACT</name>
<evidence type="ECO:0008006" key="4">
    <source>
        <dbReference type="Google" id="ProtNLM"/>
    </source>
</evidence>
<dbReference type="NCBIfam" id="TIGR00481">
    <property type="entry name" value="YbhB/YbcL family Raf kinase inhibitor-like protein"/>
    <property type="match status" value="1"/>
</dbReference>
<feature type="chain" id="PRO_5011762545" description="Phospholipid-binding protein, PBP family" evidence="1">
    <location>
        <begin position="21"/>
        <end position="181"/>
    </location>
</feature>
<dbReference type="AlphaFoldDB" id="A0A1I5QYY7"/>
<dbReference type="PANTHER" id="PTHR30289">
    <property type="entry name" value="UNCHARACTERIZED PROTEIN YBCL-RELATED"/>
    <property type="match status" value="1"/>
</dbReference>
<dbReference type="InterPro" id="IPR005247">
    <property type="entry name" value="YbhB_YbcL/LppC-like"/>
</dbReference>
<dbReference type="OrthoDB" id="9797506at2"/>
<feature type="signal peptide" evidence="1">
    <location>
        <begin position="1"/>
        <end position="20"/>
    </location>
</feature>
<organism evidence="2 3">
    <name type="scientific">Pseudarcicella hirudinis</name>
    <dbReference type="NCBI Taxonomy" id="1079859"/>
    <lineage>
        <taxon>Bacteria</taxon>
        <taxon>Pseudomonadati</taxon>
        <taxon>Bacteroidota</taxon>
        <taxon>Cytophagia</taxon>
        <taxon>Cytophagales</taxon>
        <taxon>Flectobacillaceae</taxon>
        <taxon>Pseudarcicella</taxon>
    </lineage>
</organism>
<dbReference type="InterPro" id="IPR008914">
    <property type="entry name" value="PEBP"/>
</dbReference>
<accession>A0A1I5QYY7</accession>
<dbReference type="InterPro" id="IPR036610">
    <property type="entry name" value="PEBP-like_sf"/>
</dbReference>
<dbReference type="Proteomes" id="UP000199306">
    <property type="component" value="Unassembled WGS sequence"/>
</dbReference>
<dbReference type="CDD" id="cd00865">
    <property type="entry name" value="PEBP_bact_arch"/>
    <property type="match status" value="1"/>
</dbReference>
<reference evidence="2 3" key="1">
    <citation type="submission" date="2016-10" db="EMBL/GenBank/DDBJ databases">
        <authorList>
            <person name="de Groot N.N."/>
        </authorList>
    </citation>
    <scope>NUCLEOTIDE SEQUENCE [LARGE SCALE GENOMIC DNA]</scope>
    <source>
        <strain evidence="3">E92,LMG 26720,CCM 7988</strain>
    </source>
</reference>
<evidence type="ECO:0000313" key="3">
    <source>
        <dbReference type="Proteomes" id="UP000199306"/>
    </source>
</evidence>
<sequence>MRKAGLILAMLGLSVSLSRAQTFTLKSKDLGGQATIKQVFNGFGCKGENISPQLSWENAPAQTKSFVVTVYDPDAPTGSGWWHWLVFDIPANVNELKSGAGDILKNLIPQGAVQSKTDFGSYGYGGPCPPEGDDFHRYVFTIHALKVEKLGLDKNANPALVGFYLKQNTIAKASVIAYYKR</sequence>
<dbReference type="PANTHER" id="PTHR30289:SF1">
    <property type="entry name" value="PEBP (PHOSPHATIDYLETHANOLAMINE-BINDING PROTEIN) FAMILY PROTEIN"/>
    <property type="match status" value="1"/>
</dbReference>
<protein>
    <recommendedName>
        <fullName evidence="4">Phospholipid-binding protein, PBP family</fullName>
    </recommendedName>
</protein>
<keyword evidence="1" id="KW-0732">Signal</keyword>
<dbReference type="EMBL" id="FOXH01000003">
    <property type="protein sequence ID" value="SFP51524.1"/>
    <property type="molecule type" value="Genomic_DNA"/>
</dbReference>
<keyword evidence="3" id="KW-1185">Reference proteome</keyword>
<evidence type="ECO:0000313" key="2">
    <source>
        <dbReference type="EMBL" id="SFP51524.1"/>
    </source>
</evidence>
<dbReference type="Gene3D" id="3.90.280.10">
    <property type="entry name" value="PEBP-like"/>
    <property type="match status" value="1"/>
</dbReference>